<dbReference type="SUPFAM" id="SSF55718">
    <property type="entry name" value="SCP-like"/>
    <property type="match status" value="1"/>
</dbReference>
<keyword evidence="4" id="KW-1185">Reference proteome</keyword>
<dbReference type="GO" id="GO:0016853">
    <property type="term" value="F:isomerase activity"/>
    <property type="evidence" value="ECO:0007669"/>
    <property type="project" value="UniProtKB-KW"/>
</dbReference>
<dbReference type="InterPro" id="IPR034660">
    <property type="entry name" value="DinB/YfiT-like"/>
</dbReference>
<gene>
    <name evidence="3" type="ORF">HF526_13440</name>
</gene>
<dbReference type="Gene3D" id="3.30.1050.20">
    <property type="match status" value="1"/>
</dbReference>
<dbReference type="Proteomes" id="UP000820669">
    <property type="component" value="Unassembled WGS sequence"/>
</dbReference>
<evidence type="ECO:0000259" key="1">
    <source>
        <dbReference type="Pfam" id="PF07398"/>
    </source>
</evidence>
<dbReference type="Gene3D" id="1.20.120.450">
    <property type="entry name" value="dinb family like domain"/>
    <property type="match status" value="1"/>
</dbReference>
<dbReference type="InterPro" id="IPR010872">
    <property type="entry name" value="MDMPI_C-term_domain"/>
</dbReference>
<comment type="caution">
    <text evidence="3">The sequence shown here is derived from an EMBL/GenBank/DDBJ whole genome shotgun (WGS) entry which is preliminary data.</text>
</comment>
<dbReference type="InterPro" id="IPR024344">
    <property type="entry name" value="MDMPI_metal-binding"/>
</dbReference>
<feature type="domain" description="Mycothiol-dependent maleylpyruvate isomerase metal-binding" evidence="2">
    <location>
        <begin position="19"/>
        <end position="150"/>
    </location>
</feature>
<keyword evidence="3" id="KW-0413">Isomerase</keyword>
<dbReference type="NCBIfam" id="TIGR03083">
    <property type="entry name" value="maleylpyruvate isomerase family mycothiol-dependent enzyme"/>
    <property type="match status" value="1"/>
</dbReference>
<organism evidence="3 4">
    <name type="scientific">Pseudonocardia acidicola</name>
    <dbReference type="NCBI Taxonomy" id="2724939"/>
    <lineage>
        <taxon>Bacteria</taxon>
        <taxon>Bacillati</taxon>
        <taxon>Actinomycetota</taxon>
        <taxon>Actinomycetes</taxon>
        <taxon>Pseudonocardiales</taxon>
        <taxon>Pseudonocardiaceae</taxon>
        <taxon>Pseudonocardia</taxon>
    </lineage>
</organism>
<proteinExistence type="predicted"/>
<protein>
    <submittedName>
        <fullName evidence="3">Maleylpyruvate isomerase family mycothiol-dependent enzyme</fullName>
    </submittedName>
</protein>
<reference evidence="3 4" key="1">
    <citation type="submission" date="2020-04" db="EMBL/GenBank/DDBJ databases">
        <authorList>
            <person name="Klaysubun C."/>
            <person name="Duangmal K."/>
            <person name="Lipun K."/>
        </authorList>
    </citation>
    <scope>NUCLEOTIDE SEQUENCE [LARGE SCALE GENOMIC DNA]</scope>
    <source>
        <strain evidence="3 4">K10HN5</strain>
    </source>
</reference>
<dbReference type="Pfam" id="PF11716">
    <property type="entry name" value="MDMPI_N"/>
    <property type="match status" value="1"/>
</dbReference>
<dbReference type="InterPro" id="IPR036527">
    <property type="entry name" value="SCP2_sterol-bd_dom_sf"/>
</dbReference>
<evidence type="ECO:0000313" key="4">
    <source>
        <dbReference type="Proteomes" id="UP000820669"/>
    </source>
</evidence>
<sequence>MMSRHDLAVTRPWMAEGTTVLFGAVDRLSDGDLRGPGVLPGWTRAHVIGHVARNAEALGRLAAWARTGVETPMYADRQQRATEIEASAAWPAATLRADLTATAAALDTALDALDDAAWKASVRSAQGRVIPAAEIPWMRVREVWLHAVDLDAGVGVADLPAGVVDALLDDVTGALSGRDGCPPVRLEPADRDRGWRLGPDDADPVVVAAPAADLLAWAAGRDDGARLAAGRGAGVPELPRWL</sequence>
<evidence type="ECO:0000313" key="3">
    <source>
        <dbReference type="EMBL" id="NMH98307.1"/>
    </source>
</evidence>
<name>A0ABX1SCQ1_9PSEU</name>
<dbReference type="Pfam" id="PF07398">
    <property type="entry name" value="MDMPI_C"/>
    <property type="match status" value="1"/>
</dbReference>
<dbReference type="InterPro" id="IPR017517">
    <property type="entry name" value="Maleyloyr_isom"/>
</dbReference>
<feature type="domain" description="MDMPI C-terminal" evidence="1">
    <location>
        <begin position="158"/>
        <end position="228"/>
    </location>
</feature>
<accession>A0ABX1SCQ1</accession>
<dbReference type="SUPFAM" id="SSF109854">
    <property type="entry name" value="DinB/YfiT-like putative metalloenzymes"/>
    <property type="match status" value="1"/>
</dbReference>
<dbReference type="EMBL" id="JAAXLA010000021">
    <property type="protein sequence ID" value="NMH98307.1"/>
    <property type="molecule type" value="Genomic_DNA"/>
</dbReference>
<evidence type="ECO:0000259" key="2">
    <source>
        <dbReference type="Pfam" id="PF11716"/>
    </source>
</evidence>